<dbReference type="PANTHER" id="PTHR11733:SF241">
    <property type="entry name" value="GH26575P-RELATED"/>
    <property type="match status" value="1"/>
</dbReference>
<dbReference type="PROSITE" id="PS51885">
    <property type="entry name" value="NEPRILYSIN"/>
    <property type="match status" value="1"/>
</dbReference>
<dbReference type="InterPro" id="IPR024079">
    <property type="entry name" value="MetalloPept_cat_dom_sf"/>
</dbReference>
<dbReference type="Gene3D" id="3.40.390.10">
    <property type="entry name" value="Collagenase (Catalytic Domain)"/>
    <property type="match status" value="1"/>
</dbReference>
<dbReference type="GO" id="GO:0004222">
    <property type="term" value="F:metalloendopeptidase activity"/>
    <property type="evidence" value="ECO:0007669"/>
    <property type="project" value="InterPro"/>
</dbReference>
<gene>
    <name evidence="2" type="ORF">V5799_031466</name>
</gene>
<organism evidence="2 3">
    <name type="scientific">Amblyomma americanum</name>
    <name type="common">Lone star tick</name>
    <dbReference type="NCBI Taxonomy" id="6943"/>
    <lineage>
        <taxon>Eukaryota</taxon>
        <taxon>Metazoa</taxon>
        <taxon>Ecdysozoa</taxon>
        <taxon>Arthropoda</taxon>
        <taxon>Chelicerata</taxon>
        <taxon>Arachnida</taxon>
        <taxon>Acari</taxon>
        <taxon>Parasitiformes</taxon>
        <taxon>Ixodida</taxon>
        <taxon>Ixodoidea</taxon>
        <taxon>Ixodidae</taxon>
        <taxon>Amblyomminae</taxon>
        <taxon>Amblyomma</taxon>
    </lineage>
</organism>
<accession>A0AAQ4EKR5</accession>
<dbReference type="GO" id="GO:0005886">
    <property type="term" value="C:plasma membrane"/>
    <property type="evidence" value="ECO:0007669"/>
    <property type="project" value="TreeGrafter"/>
</dbReference>
<evidence type="ECO:0000313" key="3">
    <source>
        <dbReference type="Proteomes" id="UP001321473"/>
    </source>
</evidence>
<protein>
    <submittedName>
        <fullName evidence="2">Uncharacterized protein</fullName>
    </submittedName>
</protein>
<dbReference type="PANTHER" id="PTHR11733">
    <property type="entry name" value="ZINC METALLOPROTEASE FAMILY M13 NEPRILYSIN-RELATED"/>
    <property type="match status" value="1"/>
</dbReference>
<keyword evidence="3" id="KW-1185">Reference proteome</keyword>
<evidence type="ECO:0000256" key="1">
    <source>
        <dbReference type="SAM" id="MobiDB-lite"/>
    </source>
</evidence>
<dbReference type="EMBL" id="JARKHS020014404">
    <property type="protein sequence ID" value="KAK8775188.1"/>
    <property type="molecule type" value="Genomic_DNA"/>
</dbReference>
<sequence length="546" mass="60629">MTAPAVPQFSYSSGAVRLPSVFAQRGGGHHKDLSSGSMGAGVHGTGCGTGKATRHRRRVMRKPLLEHIENLHGRRTDDKSTSDDVALRVGPFVFGSASCHAHVSWLASGMDPSADACCDAEAYACKRAHWHSDLFASALDAVHWQWSLHGSRFLEQHRRPAEAFALYNACISDNVDSASESRSVVSFLKEIGLPWPHSVEARHRHVLDVVLDLNINWGVQLWFQISLRRLPQESRHVPITCYAVAESRYESTLLPHRVASTLQQSGLVAVKVIFRDIKAAASRLIAAAAWMDEKARKEAVAIISSVTLEPWSALFLEGSRLASDEPTPAALAVATEEQWWPPPHRTVFDRWLDAARQHKLLTANWPLDDSLLQRHSRLLEYDAWWNSVHLDPSVVTGLMVDAGAPPPALYGSLGAVMAQAVVQALDYRVGTFLDHERKLRDWLSPASRRAFLDRAVCAEREDVLMGVAALGVLLEAYRTSVVNESAYYDVREFRTRLTPEMMLFVAFCRTRCTLGRGCNELVRHVTAYSRAFGCATRAVKCSFFGE</sequence>
<dbReference type="SUPFAM" id="SSF55486">
    <property type="entry name" value="Metalloproteases ('zincins'), catalytic domain"/>
    <property type="match status" value="1"/>
</dbReference>
<feature type="compositionally biased region" description="Gly residues" evidence="1">
    <location>
        <begin position="38"/>
        <end position="49"/>
    </location>
</feature>
<evidence type="ECO:0000313" key="2">
    <source>
        <dbReference type="EMBL" id="KAK8775188.1"/>
    </source>
</evidence>
<dbReference type="Proteomes" id="UP001321473">
    <property type="component" value="Unassembled WGS sequence"/>
</dbReference>
<dbReference type="AlphaFoldDB" id="A0AAQ4EKR5"/>
<reference evidence="2 3" key="1">
    <citation type="journal article" date="2023" name="Arcadia Sci">
        <title>De novo assembly of a long-read Amblyomma americanum tick genome.</title>
        <authorList>
            <person name="Chou S."/>
            <person name="Poskanzer K.E."/>
            <person name="Rollins M."/>
            <person name="Thuy-Boun P.S."/>
        </authorList>
    </citation>
    <scope>NUCLEOTIDE SEQUENCE [LARGE SCALE GENOMIC DNA]</scope>
    <source>
        <strain evidence="2">F_SG_1</strain>
        <tissue evidence="2">Salivary glands</tissue>
    </source>
</reference>
<proteinExistence type="predicted"/>
<dbReference type="GO" id="GO:0016485">
    <property type="term" value="P:protein processing"/>
    <property type="evidence" value="ECO:0007669"/>
    <property type="project" value="TreeGrafter"/>
</dbReference>
<feature type="region of interest" description="Disordered" evidence="1">
    <location>
        <begin position="26"/>
        <end position="54"/>
    </location>
</feature>
<dbReference type="InterPro" id="IPR000718">
    <property type="entry name" value="Peptidase_M13"/>
</dbReference>
<comment type="caution">
    <text evidence="2">The sequence shown here is derived from an EMBL/GenBank/DDBJ whole genome shotgun (WGS) entry which is preliminary data.</text>
</comment>
<name>A0AAQ4EKR5_AMBAM</name>